<feature type="repeat" description="NHL" evidence="6">
    <location>
        <begin position="433"/>
        <end position="462"/>
    </location>
</feature>
<dbReference type="Gene3D" id="3.30.40.10">
    <property type="entry name" value="Zinc/RING finger domain, C3HC4 (zinc finger)"/>
    <property type="match status" value="1"/>
</dbReference>
<dbReference type="SUPFAM" id="SSF57850">
    <property type="entry name" value="RING/U-box"/>
    <property type="match status" value="1"/>
</dbReference>
<dbReference type="CDD" id="cd19757">
    <property type="entry name" value="Bbox1"/>
    <property type="match status" value="1"/>
</dbReference>
<sequence length="638" mass="71063">MATSEPVSTAVEKIKRHRIECSICHERYQQPKILECLHSFCGHCLLKYYSTKHQGSTTFSCPVCLQETKLLEAGVQGLQTNFHLIGLVEELALQEKIVGSADIGLLCDICEGGKEATQRCLDCGQNSCSVCSKIHLRFASSSNHQVAPLDDIREGKVTLVKNHKRQHPKCPTHEGEVARFFCTTCKMLICRDCAVVNHCKPEHSYVETDEATSVFKQSFAELFTPLENSMMELQKARENVSRMKEHLGVTARRITTEVKDRADEIRAEVTAQENRILDAIQNIQTDREQKLDECEKTMGLAEERIRYSLDTAREVAGTASGSDFLSLQPTISKGLKILAGQKTPRVDDRLVFLTFEKNEVVGDINLGRLVVGGKWELCREFGRKGRGPKEFNVAWGIAARHPDEIAVTDYHNKRVVVSSIDGNQKTTIKLQGYPRGIAATRTDNRLVVVEERASNVKVFNSDNTLAFEFPTVLPNEAGKPIVNLQSVAIKNDGAIVVGDVRRNVLTEHSPSDGQLLRTIRTRIKPYFLAVDSRDRFVSSELSQVVHVANDNGTTNCSIKPTINGKQVKQCNGIYTDNSGFYVSMFNGINDGHIHHYDHQGGFIKCIAQALHSPWGIALTSNGQLAVADQFSVKIYHQV</sequence>
<evidence type="ECO:0000259" key="9">
    <source>
        <dbReference type="PROSITE" id="PS50119"/>
    </source>
</evidence>
<keyword evidence="2" id="KW-0677">Repeat</keyword>
<proteinExistence type="predicted"/>
<evidence type="ECO:0000313" key="11">
    <source>
        <dbReference type="Proteomes" id="UP000887568"/>
    </source>
</evidence>
<dbReference type="SMART" id="SM00336">
    <property type="entry name" value="BBOX"/>
    <property type="match status" value="2"/>
</dbReference>
<dbReference type="PROSITE" id="PS00518">
    <property type="entry name" value="ZF_RING_1"/>
    <property type="match status" value="1"/>
</dbReference>
<name>A0A914AGK4_PATMI</name>
<feature type="domain" description="B box-type" evidence="9">
    <location>
        <begin position="102"/>
        <end position="149"/>
    </location>
</feature>
<evidence type="ECO:0000256" key="5">
    <source>
        <dbReference type="PROSITE-ProRule" id="PRU00024"/>
    </source>
</evidence>
<dbReference type="InterPro" id="IPR047153">
    <property type="entry name" value="TRIM45/56/19-like"/>
</dbReference>
<evidence type="ECO:0000256" key="1">
    <source>
        <dbReference type="ARBA" id="ARBA00022723"/>
    </source>
</evidence>
<dbReference type="InterPro" id="IPR001258">
    <property type="entry name" value="NHL_repeat"/>
</dbReference>
<dbReference type="InterPro" id="IPR001841">
    <property type="entry name" value="Znf_RING"/>
</dbReference>
<dbReference type="InterPro" id="IPR013083">
    <property type="entry name" value="Znf_RING/FYVE/PHD"/>
</dbReference>
<dbReference type="Pfam" id="PF00643">
    <property type="entry name" value="zf-B_box"/>
    <property type="match status" value="1"/>
</dbReference>
<protein>
    <submittedName>
        <fullName evidence="10">Uncharacterized protein</fullName>
    </submittedName>
</protein>
<dbReference type="InterPro" id="IPR011042">
    <property type="entry name" value="6-blade_b-propeller_TolB-like"/>
</dbReference>
<dbReference type="GO" id="GO:0008270">
    <property type="term" value="F:zinc ion binding"/>
    <property type="evidence" value="ECO:0007669"/>
    <property type="project" value="UniProtKB-KW"/>
</dbReference>
<keyword evidence="3 5" id="KW-0863">Zinc-finger</keyword>
<dbReference type="PANTHER" id="PTHR25462:SF296">
    <property type="entry name" value="MEIOTIC P26, ISOFORM F"/>
    <property type="match status" value="1"/>
</dbReference>
<dbReference type="GeneID" id="119733314"/>
<dbReference type="InterPro" id="IPR017907">
    <property type="entry name" value="Znf_RING_CS"/>
</dbReference>
<dbReference type="OMA" id="RIECSIC"/>
<dbReference type="Gene3D" id="3.30.160.60">
    <property type="entry name" value="Classic Zinc Finger"/>
    <property type="match status" value="1"/>
</dbReference>
<keyword evidence="1" id="KW-0479">Metal-binding</keyword>
<evidence type="ECO:0000256" key="7">
    <source>
        <dbReference type="SAM" id="Coils"/>
    </source>
</evidence>
<dbReference type="EnsemblMetazoa" id="XM_038206910.1">
    <property type="protein sequence ID" value="XP_038062838.1"/>
    <property type="gene ID" value="LOC119733314"/>
</dbReference>
<accession>A0A914AGK4</accession>
<dbReference type="Proteomes" id="UP000887568">
    <property type="component" value="Unplaced"/>
</dbReference>
<dbReference type="PROSITE" id="PS51125">
    <property type="entry name" value="NHL"/>
    <property type="match status" value="1"/>
</dbReference>
<evidence type="ECO:0000259" key="8">
    <source>
        <dbReference type="PROSITE" id="PS50089"/>
    </source>
</evidence>
<dbReference type="PROSITE" id="PS50119">
    <property type="entry name" value="ZF_BBOX"/>
    <property type="match status" value="2"/>
</dbReference>
<feature type="domain" description="B box-type" evidence="9">
    <location>
        <begin position="165"/>
        <end position="208"/>
    </location>
</feature>
<feature type="coiled-coil region" evidence="7">
    <location>
        <begin position="226"/>
        <end position="282"/>
    </location>
</feature>
<dbReference type="AlphaFoldDB" id="A0A914AGK4"/>
<feature type="domain" description="RING-type" evidence="8">
    <location>
        <begin position="21"/>
        <end position="64"/>
    </location>
</feature>
<dbReference type="RefSeq" id="XP_038062838.1">
    <property type="nucleotide sequence ID" value="XM_038206910.1"/>
</dbReference>
<dbReference type="PROSITE" id="PS50089">
    <property type="entry name" value="ZF_RING_2"/>
    <property type="match status" value="1"/>
</dbReference>
<evidence type="ECO:0000313" key="10">
    <source>
        <dbReference type="EnsemblMetazoa" id="XP_038062838.1"/>
    </source>
</evidence>
<evidence type="ECO:0000256" key="4">
    <source>
        <dbReference type="ARBA" id="ARBA00022833"/>
    </source>
</evidence>
<dbReference type="Pfam" id="PF00097">
    <property type="entry name" value="zf-C3HC4"/>
    <property type="match status" value="1"/>
</dbReference>
<dbReference type="SUPFAM" id="SSF57845">
    <property type="entry name" value="B-box zinc-binding domain"/>
    <property type="match status" value="1"/>
</dbReference>
<keyword evidence="4" id="KW-0862">Zinc</keyword>
<dbReference type="InterPro" id="IPR018957">
    <property type="entry name" value="Znf_C3HC4_RING-type"/>
</dbReference>
<reference evidence="10" key="1">
    <citation type="submission" date="2022-11" db="UniProtKB">
        <authorList>
            <consortium name="EnsemblMetazoa"/>
        </authorList>
    </citation>
    <scope>IDENTIFICATION</scope>
</reference>
<dbReference type="Gene3D" id="2.120.10.30">
    <property type="entry name" value="TolB, C-terminal domain"/>
    <property type="match status" value="1"/>
</dbReference>
<evidence type="ECO:0000256" key="2">
    <source>
        <dbReference type="ARBA" id="ARBA00022737"/>
    </source>
</evidence>
<dbReference type="OrthoDB" id="252722at2759"/>
<keyword evidence="11" id="KW-1185">Reference proteome</keyword>
<dbReference type="InterPro" id="IPR000315">
    <property type="entry name" value="Znf_B-box"/>
</dbReference>
<dbReference type="SMART" id="SM00184">
    <property type="entry name" value="RING"/>
    <property type="match status" value="2"/>
</dbReference>
<evidence type="ECO:0000256" key="6">
    <source>
        <dbReference type="PROSITE-ProRule" id="PRU00504"/>
    </source>
</evidence>
<organism evidence="10 11">
    <name type="scientific">Patiria miniata</name>
    <name type="common">Bat star</name>
    <name type="synonym">Asterina miniata</name>
    <dbReference type="NCBI Taxonomy" id="46514"/>
    <lineage>
        <taxon>Eukaryota</taxon>
        <taxon>Metazoa</taxon>
        <taxon>Echinodermata</taxon>
        <taxon>Eleutherozoa</taxon>
        <taxon>Asterozoa</taxon>
        <taxon>Asteroidea</taxon>
        <taxon>Valvatacea</taxon>
        <taxon>Valvatida</taxon>
        <taxon>Asterinidae</taxon>
        <taxon>Patiria</taxon>
    </lineage>
</organism>
<keyword evidence="7" id="KW-0175">Coiled coil</keyword>
<dbReference type="SUPFAM" id="SSF101898">
    <property type="entry name" value="NHL repeat"/>
    <property type="match status" value="1"/>
</dbReference>
<dbReference type="PANTHER" id="PTHR25462">
    <property type="entry name" value="BONUS, ISOFORM C-RELATED"/>
    <property type="match status" value="1"/>
</dbReference>
<evidence type="ECO:0000256" key="3">
    <source>
        <dbReference type="ARBA" id="ARBA00022771"/>
    </source>
</evidence>